<organism evidence="5 6">
    <name type="scientific">Phormidium pseudopriestleyi FRX01</name>
    <dbReference type="NCBI Taxonomy" id="1759528"/>
    <lineage>
        <taxon>Bacteria</taxon>
        <taxon>Bacillati</taxon>
        <taxon>Cyanobacteriota</taxon>
        <taxon>Cyanophyceae</taxon>
        <taxon>Oscillatoriophycideae</taxon>
        <taxon>Oscillatoriales</taxon>
        <taxon>Oscillatoriaceae</taxon>
        <taxon>Phormidium</taxon>
    </lineage>
</organism>
<dbReference type="PROSITE" id="PS50293">
    <property type="entry name" value="TPR_REGION"/>
    <property type="match status" value="2"/>
</dbReference>
<dbReference type="Gene3D" id="1.25.40.10">
    <property type="entry name" value="Tetratricopeptide repeat domain"/>
    <property type="match status" value="2"/>
</dbReference>
<accession>A0ABS3FVW4</accession>
<dbReference type="RefSeq" id="WP_207089245.1">
    <property type="nucleotide sequence ID" value="NZ_JAFLQW010000456.1"/>
</dbReference>
<sequence length="425" mass="47669">MIGRIWQQLVRLFRAIVGGLKGSSQRSELEPRRDIHPLSDSELEHYFLQLLDGIHNGWQQVKVRRFFEAFSDRVTDERWSTWLRQFGGRLLASPATNHELAHRLQRLGELGYGSVSTEARQIATQLLAKEAPSDIHRPTPTQNEELPQNAEATGTQTASTELNLSEISNPVESSDNATPELVAESAQLETTPALAVSLDELGTIQEQETPLGIQPLDEPLDVNGWFTRGVERLEAGDDRAALNAFNRVIELEPNHAGAWMNRGNALFNLEQAEDALSAYDRAIELRPDDGFSWGARGDALYDLERIDEALISWNKSLELKPDNPEVWYNKGLALGINLGQWEEALTSLEQAIALNSNDVQFWFYRGIALSSLNQLEEALTSWDKVLEIKPDFRDAWINKGVVLQKLGRYSEAIEANNQAIGLLSH</sequence>
<dbReference type="Proteomes" id="UP000664844">
    <property type="component" value="Unassembled WGS sequence"/>
</dbReference>
<dbReference type="Pfam" id="PF13414">
    <property type="entry name" value="TPR_11"/>
    <property type="match status" value="3"/>
</dbReference>
<dbReference type="SMART" id="SM00028">
    <property type="entry name" value="TPR"/>
    <property type="match status" value="6"/>
</dbReference>
<evidence type="ECO:0000256" key="4">
    <source>
        <dbReference type="SAM" id="MobiDB-lite"/>
    </source>
</evidence>
<dbReference type="PROSITE" id="PS50005">
    <property type="entry name" value="TPR"/>
    <property type="match status" value="4"/>
</dbReference>
<proteinExistence type="predicted"/>
<dbReference type="SUPFAM" id="SSF48452">
    <property type="entry name" value="TPR-like"/>
    <property type="match status" value="1"/>
</dbReference>
<feature type="repeat" description="TPR" evidence="3">
    <location>
        <begin position="359"/>
        <end position="392"/>
    </location>
</feature>
<keyword evidence="2 3" id="KW-0802">TPR repeat</keyword>
<comment type="caution">
    <text evidence="5">The sequence shown here is derived from an EMBL/GenBank/DDBJ whole genome shotgun (WGS) entry which is preliminary data.</text>
</comment>
<dbReference type="InterPro" id="IPR011990">
    <property type="entry name" value="TPR-like_helical_dom_sf"/>
</dbReference>
<evidence type="ECO:0000256" key="2">
    <source>
        <dbReference type="ARBA" id="ARBA00022803"/>
    </source>
</evidence>
<dbReference type="InterPro" id="IPR050498">
    <property type="entry name" value="Ycf3"/>
</dbReference>
<feature type="region of interest" description="Disordered" evidence="4">
    <location>
        <begin position="132"/>
        <end position="157"/>
    </location>
</feature>
<keyword evidence="6" id="KW-1185">Reference proteome</keyword>
<dbReference type="PANTHER" id="PTHR44858:SF1">
    <property type="entry name" value="UDP-N-ACETYLGLUCOSAMINE--PEPTIDE N-ACETYLGLUCOSAMINYLTRANSFERASE SPINDLY-RELATED"/>
    <property type="match status" value="1"/>
</dbReference>
<dbReference type="PANTHER" id="PTHR44858">
    <property type="entry name" value="TETRATRICOPEPTIDE REPEAT PROTEIN 6"/>
    <property type="match status" value="1"/>
</dbReference>
<feature type="repeat" description="TPR" evidence="3">
    <location>
        <begin position="256"/>
        <end position="289"/>
    </location>
</feature>
<feature type="compositionally biased region" description="Polar residues" evidence="4">
    <location>
        <begin position="139"/>
        <end position="157"/>
    </location>
</feature>
<feature type="repeat" description="TPR" evidence="3">
    <location>
        <begin position="290"/>
        <end position="323"/>
    </location>
</feature>
<gene>
    <name evidence="5" type="ORF">J0895_17070</name>
</gene>
<evidence type="ECO:0000256" key="3">
    <source>
        <dbReference type="PROSITE-ProRule" id="PRU00339"/>
    </source>
</evidence>
<keyword evidence="1" id="KW-0677">Repeat</keyword>
<dbReference type="Pfam" id="PF13432">
    <property type="entry name" value="TPR_16"/>
    <property type="match status" value="1"/>
</dbReference>
<dbReference type="EMBL" id="JAFLQW010000456">
    <property type="protein sequence ID" value="MBO0350771.1"/>
    <property type="molecule type" value="Genomic_DNA"/>
</dbReference>
<evidence type="ECO:0000313" key="6">
    <source>
        <dbReference type="Proteomes" id="UP000664844"/>
    </source>
</evidence>
<reference evidence="5 6" key="1">
    <citation type="submission" date="2021-03" db="EMBL/GenBank/DDBJ databases">
        <title>Metabolic Capacity of the Antarctic Cyanobacterium Phormidium pseudopriestleyi that Sustains Oxygenic Photosynthesis in the Presence of Hydrogen Sulfide.</title>
        <authorList>
            <person name="Lumian J.E."/>
            <person name="Jungblut A.D."/>
            <person name="Dillon M.L."/>
            <person name="Hawes I."/>
            <person name="Doran P.T."/>
            <person name="Mackey T.J."/>
            <person name="Dick G.J."/>
            <person name="Grettenberger C.L."/>
            <person name="Sumner D.Y."/>
        </authorList>
    </citation>
    <scope>NUCLEOTIDE SEQUENCE [LARGE SCALE GENOMIC DNA]</scope>
    <source>
        <strain evidence="5 6">FRX01</strain>
    </source>
</reference>
<evidence type="ECO:0000313" key="5">
    <source>
        <dbReference type="EMBL" id="MBO0350771.1"/>
    </source>
</evidence>
<dbReference type="InterPro" id="IPR019734">
    <property type="entry name" value="TPR_rpt"/>
</dbReference>
<feature type="repeat" description="TPR" evidence="3">
    <location>
        <begin position="222"/>
        <end position="255"/>
    </location>
</feature>
<protein>
    <submittedName>
        <fullName evidence="5">Tetratricopeptide repeat protein</fullName>
    </submittedName>
</protein>
<evidence type="ECO:0000256" key="1">
    <source>
        <dbReference type="ARBA" id="ARBA00022737"/>
    </source>
</evidence>
<name>A0ABS3FVW4_9CYAN</name>